<proteinExistence type="predicted"/>
<gene>
    <name evidence="1" type="ORF">RDV89_04735</name>
</gene>
<keyword evidence="2" id="KW-1185">Reference proteome</keyword>
<reference evidence="1 2" key="1">
    <citation type="submission" date="2023-08" db="EMBL/GenBank/DDBJ databases">
        <title>Nocardioides seae sp. nov., a bacterium isolated from a soil.</title>
        <authorList>
            <person name="Wang X."/>
        </authorList>
    </citation>
    <scope>NUCLEOTIDE SEQUENCE [LARGE SCALE GENOMIC DNA]</scope>
    <source>
        <strain evidence="1 2">YZH12</strain>
    </source>
</reference>
<comment type="caution">
    <text evidence="1">The sequence shown here is derived from an EMBL/GenBank/DDBJ whole genome shotgun (WGS) entry which is preliminary data.</text>
</comment>
<dbReference type="Gene3D" id="3.40.50.1820">
    <property type="entry name" value="alpha/beta hydrolase"/>
    <property type="match status" value="1"/>
</dbReference>
<protein>
    <submittedName>
        <fullName evidence="1">Uncharacterized protein</fullName>
    </submittedName>
</protein>
<dbReference type="EMBL" id="JAVYII010000002">
    <property type="protein sequence ID" value="MDT9592359.1"/>
    <property type="molecule type" value="Genomic_DNA"/>
</dbReference>
<dbReference type="InterPro" id="IPR029058">
    <property type="entry name" value="AB_hydrolase_fold"/>
</dbReference>
<organism evidence="1 2">
    <name type="scientific">Nocardioides imazamoxiresistens</name>
    <dbReference type="NCBI Taxonomy" id="3231893"/>
    <lineage>
        <taxon>Bacteria</taxon>
        <taxon>Bacillati</taxon>
        <taxon>Actinomycetota</taxon>
        <taxon>Actinomycetes</taxon>
        <taxon>Propionibacteriales</taxon>
        <taxon>Nocardioidaceae</taxon>
        <taxon>Nocardioides</taxon>
    </lineage>
</organism>
<sequence length="106" mass="10541">MASGAPFWPALVALAPTLAHDAAVLGESGAPPTGRLAGIWQEVLLLTRSTPDPHLPALGVDFFDAAARAVAAALPRATRRVVDASGHALDAAAVAPVVAGFLGATA</sequence>
<name>A0ABU3PSZ4_9ACTN</name>
<accession>A0ABU3PSZ4</accession>
<evidence type="ECO:0000313" key="1">
    <source>
        <dbReference type="EMBL" id="MDT9592359.1"/>
    </source>
</evidence>
<evidence type="ECO:0000313" key="2">
    <source>
        <dbReference type="Proteomes" id="UP001268542"/>
    </source>
</evidence>
<dbReference type="Proteomes" id="UP001268542">
    <property type="component" value="Unassembled WGS sequence"/>
</dbReference>
<dbReference type="RefSeq" id="WP_315731790.1">
    <property type="nucleotide sequence ID" value="NZ_JAVYII010000002.1"/>
</dbReference>